<dbReference type="PANTHER" id="PTHR48475">
    <property type="entry name" value="RIBONUCLEASE H"/>
    <property type="match status" value="1"/>
</dbReference>
<dbReference type="PANTHER" id="PTHR48475:SF2">
    <property type="entry name" value="RIBONUCLEASE H"/>
    <property type="match status" value="1"/>
</dbReference>
<dbReference type="GO" id="GO:0003964">
    <property type="term" value="F:RNA-directed DNA polymerase activity"/>
    <property type="evidence" value="ECO:0007669"/>
    <property type="project" value="UniProtKB-KW"/>
</dbReference>
<proteinExistence type="predicted"/>
<protein>
    <submittedName>
        <fullName evidence="1">Reverse transcriptase domain-containing protein</fullName>
    </submittedName>
</protein>
<accession>A0A699WSY4</accession>
<sequence length="66" mass="7725">WSYRTMIKSSHGDTPFSLTYETKAVIPAEIGMLTYRTVTVDIVQNDEELWLNLDFLEECRERAAIR</sequence>
<feature type="non-terminal residue" evidence="1">
    <location>
        <position position="1"/>
    </location>
</feature>
<keyword evidence="1" id="KW-0548">Nucleotidyltransferase</keyword>
<comment type="caution">
    <text evidence="1">The sequence shown here is derived from an EMBL/GenBank/DDBJ whole genome shotgun (WGS) entry which is preliminary data.</text>
</comment>
<reference evidence="1" key="1">
    <citation type="journal article" date="2019" name="Sci. Rep.">
        <title>Draft genome of Tanacetum cinerariifolium, the natural source of mosquito coil.</title>
        <authorList>
            <person name="Yamashiro T."/>
            <person name="Shiraishi A."/>
            <person name="Satake H."/>
            <person name="Nakayama K."/>
        </authorList>
    </citation>
    <scope>NUCLEOTIDE SEQUENCE</scope>
</reference>
<gene>
    <name evidence="1" type="ORF">Tci_919830</name>
</gene>
<evidence type="ECO:0000313" key="1">
    <source>
        <dbReference type="EMBL" id="GFD47861.1"/>
    </source>
</evidence>
<dbReference type="EMBL" id="BKCJ011709483">
    <property type="protein sequence ID" value="GFD47861.1"/>
    <property type="molecule type" value="Genomic_DNA"/>
</dbReference>
<keyword evidence="1" id="KW-0808">Transferase</keyword>
<keyword evidence="1" id="KW-0695">RNA-directed DNA polymerase</keyword>
<name>A0A699WSY4_TANCI</name>
<dbReference type="AlphaFoldDB" id="A0A699WSY4"/>
<organism evidence="1">
    <name type="scientific">Tanacetum cinerariifolium</name>
    <name type="common">Dalmatian daisy</name>
    <name type="synonym">Chrysanthemum cinerariifolium</name>
    <dbReference type="NCBI Taxonomy" id="118510"/>
    <lineage>
        <taxon>Eukaryota</taxon>
        <taxon>Viridiplantae</taxon>
        <taxon>Streptophyta</taxon>
        <taxon>Embryophyta</taxon>
        <taxon>Tracheophyta</taxon>
        <taxon>Spermatophyta</taxon>
        <taxon>Magnoliopsida</taxon>
        <taxon>eudicotyledons</taxon>
        <taxon>Gunneridae</taxon>
        <taxon>Pentapetalae</taxon>
        <taxon>asterids</taxon>
        <taxon>campanulids</taxon>
        <taxon>Asterales</taxon>
        <taxon>Asteraceae</taxon>
        <taxon>Asteroideae</taxon>
        <taxon>Anthemideae</taxon>
        <taxon>Anthemidinae</taxon>
        <taxon>Tanacetum</taxon>
    </lineage>
</organism>